<keyword evidence="4" id="KW-0378">Hydrolase</keyword>
<protein>
    <recommendedName>
        <fullName evidence="7">Hydrogenase maturation protease</fullName>
    </recommendedName>
</protein>
<dbReference type="RefSeq" id="WP_107283863.1">
    <property type="nucleotide sequence ID" value="NZ_PYMC01000009.1"/>
</dbReference>
<evidence type="ECO:0000256" key="2">
    <source>
        <dbReference type="ARBA" id="ARBA00022670"/>
    </source>
</evidence>
<organism evidence="5 6">
    <name type="scientific">Photobacterium lipolyticum</name>
    <dbReference type="NCBI Taxonomy" id="266810"/>
    <lineage>
        <taxon>Bacteria</taxon>
        <taxon>Pseudomonadati</taxon>
        <taxon>Pseudomonadota</taxon>
        <taxon>Gammaproteobacteria</taxon>
        <taxon>Vibrionales</taxon>
        <taxon>Vibrionaceae</taxon>
        <taxon>Photobacterium</taxon>
    </lineage>
</organism>
<dbReference type="NCBIfam" id="TIGR00072">
    <property type="entry name" value="hydrog_prot"/>
    <property type="match status" value="1"/>
</dbReference>
<dbReference type="AlphaFoldDB" id="A0A2T3MWI1"/>
<evidence type="ECO:0000256" key="1">
    <source>
        <dbReference type="ARBA" id="ARBA00006814"/>
    </source>
</evidence>
<proteinExistence type="inferred from homology"/>
<gene>
    <name evidence="5" type="ORF">C9I89_13490</name>
</gene>
<dbReference type="Pfam" id="PF01750">
    <property type="entry name" value="HycI"/>
    <property type="match status" value="1"/>
</dbReference>
<dbReference type="GO" id="GO:0016485">
    <property type="term" value="P:protein processing"/>
    <property type="evidence" value="ECO:0007669"/>
    <property type="project" value="TreeGrafter"/>
</dbReference>
<dbReference type="Gene3D" id="3.40.50.1450">
    <property type="entry name" value="HybD-like"/>
    <property type="match status" value="1"/>
</dbReference>
<keyword evidence="6" id="KW-1185">Reference proteome</keyword>
<dbReference type="SUPFAM" id="SSF53163">
    <property type="entry name" value="HybD-like"/>
    <property type="match status" value="1"/>
</dbReference>
<sequence>MINIICFGNQLCSDDGVGYAVFELLQTELASRPADESRIQLFYAANSGQRALPLFFNCTHTIVVDALESQSFGRPGKLYCFDGDDLASMTGTDRETHVSSHMMALPQIWQLINTLMDTPPEMTVFAIEVADVTTFNQAISGKVAKAVPKVARRIIQFCDRLPMTE</sequence>
<evidence type="ECO:0000313" key="5">
    <source>
        <dbReference type="EMBL" id="PSW04334.1"/>
    </source>
</evidence>
<dbReference type="CDD" id="cd00518">
    <property type="entry name" value="H2MP"/>
    <property type="match status" value="1"/>
</dbReference>
<dbReference type="InterPro" id="IPR000671">
    <property type="entry name" value="Peptidase_A31"/>
</dbReference>
<evidence type="ECO:0000313" key="6">
    <source>
        <dbReference type="Proteomes" id="UP000240904"/>
    </source>
</evidence>
<dbReference type="OrthoDB" id="9792731at2"/>
<keyword evidence="2" id="KW-0645">Protease</keyword>
<evidence type="ECO:0000256" key="3">
    <source>
        <dbReference type="ARBA" id="ARBA00022750"/>
    </source>
</evidence>
<evidence type="ECO:0008006" key="7">
    <source>
        <dbReference type="Google" id="ProtNLM"/>
    </source>
</evidence>
<dbReference type="Proteomes" id="UP000240904">
    <property type="component" value="Unassembled WGS sequence"/>
</dbReference>
<dbReference type="InterPro" id="IPR023430">
    <property type="entry name" value="Pept_HybD-like_dom_sf"/>
</dbReference>
<keyword evidence="3" id="KW-0064">Aspartyl protease</keyword>
<dbReference type="GO" id="GO:0008047">
    <property type="term" value="F:enzyme activator activity"/>
    <property type="evidence" value="ECO:0007669"/>
    <property type="project" value="InterPro"/>
</dbReference>
<accession>A0A2T3MWI1</accession>
<evidence type="ECO:0000256" key="4">
    <source>
        <dbReference type="ARBA" id="ARBA00022801"/>
    </source>
</evidence>
<dbReference type="PANTHER" id="PTHR30302">
    <property type="entry name" value="HYDROGENASE 1 MATURATION PROTEASE"/>
    <property type="match status" value="1"/>
</dbReference>
<comment type="similarity">
    <text evidence="1">Belongs to the peptidase A31 family.</text>
</comment>
<dbReference type="PANTHER" id="PTHR30302:SF1">
    <property type="entry name" value="HYDROGENASE 2 MATURATION PROTEASE"/>
    <property type="match status" value="1"/>
</dbReference>
<dbReference type="GO" id="GO:0004190">
    <property type="term" value="F:aspartic-type endopeptidase activity"/>
    <property type="evidence" value="ECO:0007669"/>
    <property type="project" value="UniProtKB-KW"/>
</dbReference>
<dbReference type="EMBL" id="PYMC01000009">
    <property type="protein sequence ID" value="PSW04334.1"/>
    <property type="molecule type" value="Genomic_DNA"/>
</dbReference>
<comment type="caution">
    <text evidence="5">The sequence shown here is derived from an EMBL/GenBank/DDBJ whole genome shotgun (WGS) entry which is preliminary data.</text>
</comment>
<reference evidence="5 6" key="1">
    <citation type="submission" date="2018-03" db="EMBL/GenBank/DDBJ databases">
        <title>Whole genome sequencing of Histamine producing bacteria.</title>
        <authorList>
            <person name="Butler K."/>
        </authorList>
    </citation>
    <scope>NUCLEOTIDE SEQUENCE [LARGE SCALE GENOMIC DNA]</scope>
    <source>
        <strain evidence="5 6">DSM 16190</strain>
    </source>
</reference>
<name>A0A2T3MWI1_9GAMM</name>